<accession>A0A4P8YGF0</accession>
<dbReference type="CDD" id="cd01949">
    <property type="entry name" value="GGDEF"/>
    <property type="match status" value="1"/>
</dbReference>
<dbReference type="OrthoDB" id="5496380at2"/>
<dbReference type="KEGG" id="izh:FEM41_02455"/>
<sequence>MVNGCKPNTNINEIDRALGELNLAIKNHYEWAGKLLRLELLGGEPDDDLIHIESHKRCHFSYWLAAQAEMDDLQVELISEINRWHEIVHHQARLLINAIIASTVTSELLDDYLKAQQEFIQAIDSYKVYLFSLRNLHDTLTGLPLRQMLYSDFALRRQRCRREDKQLWLLMMDIDRFKRINDTWGHNAGDEVLRSVALTLKAGTRRKEGIYRFGGEEFVMLLEADNEREAARAGARICRYLEQRPIKRNGEEIQVTVTGGLTPILEDESLHEAIGRADKAMYFGKTAGRNRCIVTGPKGEFINVS</sequence>
<comment type="cofactor">
    <cofactor evidence="1">
        <name>Mg(2+)</name>
        <dbReference type="ChEBI" id="CHEBI:18420"/>
    </cofactor>
</comment>
<evidence type="ECO:0000256" key="2">
    <source>
        <dbReference type="ARBA" id="ARBA00004665"/>
    </source>
</evidence>
<dbReference type="NCBIfam" id="NF007380">
    <property type="entry name" value="PRK09894.1"/>
    <property type="match status" value="1"/>
</dbReference>
<keyword evidence="4" id="KW-0342">GTP-binding</keyword>
<keyword evidence="7" id="KW-0808">Transferase</keyword>
<dbReference type="InterPro" id="IPR029787">
    <property type="entry name" value="Nucleotide_cyclase"/>
</dbReference>
<dbReference type="InterPro" id="IPR000160">
    <property type="entry name" value="GGDEF_dom"/>
</dbReference>
<comment type="pathway">
    <text evidence="2">Purine metabolism; 3',5'-cyclic di-GMP biosynthesis.</text>
</comment>
<dbReference type="InterPro" id="IPR050469">
    <property type="entry name" value="Diguanylate_Cyclase"/>
</dbReference>
<evidence type="ECO:0000259" key="6">
    <source>
        <dbReference type="PROSITE" id="PS50887"/>
    </source>
</evidence>
<dbReference type="PROSITE" id="PS50887">
    <property type="entry name" value="GGDEF"/>
    <property type="match status" value="1"/>
</dbReference>
<dbReference type="AlphaFoldDB" id="A0A4P8YGF0"/>
<evidence type="ECO:0000256" key="4">
    <source>
        <dbReference type="ARBA" id="ARBA00023134"/>
    </source>
</evidence>
<organism evidence="7 8">
    <name type="scientific">Jejubacter calystegiae</name>
    <dbReference type="NCBI Taxonomy" id="2579935"/>
    <lineage>
        <taxon>Bacteria</taxon>
        <taxon>Pseudomonadati</taxon>
        <taxon>Pseudomonadota</taxon>
        <taxon>Gammaproteobacteria</taxon>
        <taxon>Enterobacterales</taxon>
        <taxon>Enterobacteriaceae</taxon>
        <taxon>Jejubacter</taxon>
    </lineage>
</organism>
<evidence type="ECO:0000256" key="5">
    <source>
        <dbReference type="ARBA" id="ARBA00034247"/>
    </source>
</evidence>
<dbReference type="GO" id="GO:0043709">
    <property type="term" value="P:cell adhesion involved in single-species biofilm formation"/>
    <property type="evidence" value="ECO:0007669"/>
    <property type="project" value="TreeGrafter"/>
</dbReference>
<comment type="catalytic activity">
    <reaction evidence="5">
        <text>2 GTP = 3',3'-c-di-GMP + 2 diphosphate</text>
        <dbReference type="Rhea" id="RHEA:24898"/>
        <dbReference type="ChEBI" id="CHEBI:33019"/>
        <dbReference type="ChEBI" id="CHEBI:37565"/>
        <dbReference type="ChEBI" id="CHEBI:58805"/>
        <dbReference type="EC" id="2.7.7.65"/>
    </reaction>
</comment>
<dbReference type="InterPro" id="IPR043128">
    <property type="entry name" value="Rev_trsase/Diguanyl_cyclase"/>
</dbReference>
<keyword evidence="4" id="KW-0547">Nucleotide-binding</keyword>
<dbReference type="Gene3D" id="3.30.70.270">
    <property type="match status" value="1"/>
</dbReference>
<dbReference type="GO" id="GO:0052621">
    <property type="term" value="F:diguanylate cyclase activity"/>
    <property type="evidence" value="ECO:0007669"/>
    <property type="project" value="UniProtKB-EC"/>
</dbReference>
<feature type="domain" description="GGDEF" evidence="6">
    <location>
        <begin position="165"/>
        <end position="297"/>
    </location>
</feature>
<dbReference type="Proteomes" id="UP000302163">
    <property type="component" value="Chromosome"/>
</dbReference>
<dbReference type="GO" id="GO:0005525">
    <property type="term" value="F:GTP binding"/>
    <property type="evidence" value="ECO:0007669"/>
    <property type="project" value="UniProtKB-KW"/>
</dbReference>
<dbReference type="SUPFAM" id="SSF55073">
    <property type="entry name" value="Nucleotide cyclase"/>
    <property type="match status" value="1"/>
</dbReference>
<reference evidence="7 8" key="1">
    <citation type="submission" date="2019-05" db="EMBL/GenBank/DDBJ databases">
        <title>Complete genome sequence of Izhakiella calystegiae KSNA2, an endophyte isolated from beach morning glory (Calystegia soldanella).</title>
        <authorList>
            <person name="Jiang L."/>
            <person name="Jeong J.C."/>
            <person name="Kim C.Y."/>
            <person name="Kim D.H."/>
            <person name="Kim S.W."/>
            <person name="Lee j."/>
        </authorList>
    </citation>
    <scope>NUCLEOTIDE SEQUENCE [LARGE SCALE GENOMIC DNA]</scope>
    <source>
        <strain evidence="7 8">KSNA2</strain>
    </source>
</reference>
<evidence type="ECO:0000313" key="8">
    <source>
        <dbReference type="Proteomes" id="UP000302163"/>
    </source>
</evidence>
<dbReference type="NCBIfam" id="TIGR00254">
    <property type="entry name" value="GGDEF"/>
    <property type="match status" value="1"/>
</dbReference>
<evidence type="ECO:0000256" key="3">
    <source>
        <dbReference type="ARBA" id="ARBA00012528"/>
    </source>
</evidence>
<dbReference type="RefSeq" id="WP_138094110.1">
    <property type="nucleotide sequence ID" value="NZ_CP040428.1"/>
</dbReference>
<dbReference type="FunFam" id="3.30.70.270:FF:000001">
    <property type="entry name" value="Diguanylate cyclase domain protein"/>
    <property type="match status" value="1"/>
</dbReference>
<keyword evidence="7" id="KW-0548">Nucleotidyltransferase</keyword>
<dbReference type="EC" id="2.7.7.65" evidence="3"/>
<dbReference type="EMBL" id="CP040428">
    <property type="protein sequence ID" value="QCT18584.1"/>
    <property type="molecule type" value="Genomic_DNA"/>
</dbReference>
<gene>
    <name evidence="7" type="ORF">FEM41_02455</name>
</gene>
<name>A0A4P8YGF0_9ENTR</name>
<dbReference type="Gene3D" id="1.20.120.30">
    <property type="entry name" value="Aspartate receptor, ligand-binding domain"/>
    <property type="match status" value="1"/>
</dbReference>
<dbReference type="PANTHER" id="PTHR45138">
    <property type="entry name" value="REGULATORY COMPONENTS OF SENSORY TRANSDUCTION SYSTEM"/>
    <property type="match status" value="1"/>
</dbReference>
<keyword evidence="8" id="KW-1185">Reference proteome</keyword>
<dbReference type="GO" id="GO:0005886">
    <property type="term" value="C:plasma membrane"/>
    <property type="evidence" value="ECO:0007669"/>
    <property type="project" value="TreeGrafter"/>
</dbReference>
<dbReference type="PANTHER" id="PTHR45138:SF9">
    <property type="entry name" value="DIGUANYLATE CYCLASE DGCM-RELATED"/>
    <property type="match status" value="1"/>
</dbReference>
<proteinExistence type="predicted"/>
<dbReference type="SMART" id="SM00267">
    <property type="entry name" value="GGDEF"/>
    <property type="match status" value="1"/>
</dbReference>
<protein>
    <recommendedName>
        <fullName evidence="3">diguanylate cyclase</fullName>
        <ecNumber evidence="3">2.7.7.65</ecNumber>
    </recommendedName>
</protein>
<dbReference type="Pfam" id="PF00990">
    <property type="entry name" value="GGDEF"/>
    <property type="match status" value="1"/>
</dbReference>
<dbReference type="GO" id="GO:1902201">
    <property type="term" value="P:negative regulation of bacterial-type flagellum-dependent cell motility"/>
    <property type="evidence" value="ECO:0007669"/>
    <property type="project" value="TreeGrafter"/>
</dbReference>
<evidence type="ECO:0000313" key="7">
    <source>
        <dbReference type="EMBL" id="QCT18584.1"/>
    </source>
</evidence>
<evidence type="ECO:0000256" key="1">
    <source>
        <dbReference type="ARBA" id="ARBA00001946"/>
    </source>
</evidence>